<evidence type="ECO:0000259" key="1">
    <source>
        <dbReference type="PROSITE" id="PS51186"/>
    </source>
</evidence>
<gene>
    <name evidence="2" type="ORF">A2Z00_01355</name>
</gene>
<dbReference type="Pfam" id="PF00583">
    <property type="entry name" value="Acetyltransf_1"/>
    <property type="match status" value="1"/>
</dbReference>
<dbReference type="EMBL" id="MFIZ01000017">
    <property type="protein sequence ID" value="OGG11731.1"/>
    <property type="molecule type" value="Genomic_DNA"/>
</dbReference>
<sequence length="163" mass="18844">MINCIREYISTSDEEDLLICVKELREYLASYNPNRKKDISDEFYKDWIKKRVQEITLGKGAIFVAEEDGKITGYVYGLIKEQSEEDKSEFVLKRAGEVVDLFVSSKNRSKGIGKRLINEIKQFFVNNQCEDISLTVLFTNKLGISFYENQGFVVQVFEMSHGL</sequence>
<dbReference type="SUPFAM" id="SSF55729">
    <property type="entry name" value="Acyl-CoA N-acyltransferases (Nat)"/>
    <property type="match status" value="1"/>
</dbReference>
<organism evidence="2 3">
    <name type="scientific">Candidatus Gottesmanbacteria bacterium RBG_13_45_10</name>
    <dbReference type="NCBI Taxonomy" id="1798370"/>
    <lineage>
        <taxon>Bacteria</taxon>
        <taxon>Candidatus Gottesmaniibacteriota</taxon>
    </lineage>
</organism>
<accession>A0A1F5ZH69</accession>
<name>A0A1F5ZH69_9BACT</name>
<dbReference type="Proteomes" id="UP000177268">
    <property type="component" value="Unassembled WGS sequence"/>
</dbReference>
<comment type="caution">
    <text evidence="2">The sequence shown here is derived from an EMBL/GenBank/DDBJ whole genome shotgun (WGS) entry which is preliminary data.</text>
</comment>
<proteinExistence type="predicted"/>
<dbReference type="STRING" id="1798370.A2Z00_01355"/>
<reference evidence="2 3" key="1">
    <citation type="journal article" date="2016" name="Nat. Commun.">
        <title>Thousands of microbial genomes shed light on interconnected biogeochemical processes in an aquifer system.</title>
        <authorList>
            <person name="Anantharaman K."/>
            <person name="Brown C.T."/>
            <person name="Hug L.A."/>
            <person name="Sharon I."/>
            <person name="Castelle C.J."/>
            <person name="Probst A.J."/>
            <person name="Thomas B.C."/>
            <person name="Singh A."/>
            <person name="Wilkins M.J."/>
            <person name="Karaoz U."/>
            <person name="Brodie E.L."/>
            <person name="Williams K.H."/>
            <person name="Hubbard S.S."/>
            <person name="Banfield J.F."/>
        </authorList>
    </citation>
    <scope>NUCLEOTIDE SEQUENCE [LARGE SCALE GENOMIC DNA]</scope>
</reference>
<feature type="domain" description="N-acetyltransferase" evidence="1">
    <location>
        <begin position="7"/>
        <end position="163"/>
    </location>
</feature>
<dbReference type="InterPro" id="IPR016181">
    <property type="entry name" value="Acyl_CoA_acyltransferase"/>
</dbReference>
<dbReference type="PROSITE" id="PS51186">
    <property type="entry name" value="GNAT"/>
    <property type="match status" value="1"/>
</dbReference>
<protein>
    <recommendedName>
        <fullName evidence="1">N-acetyltransferase domain-containing protein</fullName>
    </recommendedName>
</protein>
<dbReference type="GO" id="GO:0016747">
    <property type="term" value="F:acyltransferase activity, transferring groups other than amino-acyl groups"/>
    <property type="evidence" value="ECO:0007669"/>
    <property type="project" value="InterPro"/>
</dbReference>
<dbReference type="AlphaFoldDB" id="A0A1F5ZH69"/>
<dbReference type="InterPro" id="IPR000182">
    <property type="entry name" value="GNAT_dom"/>
</dbReference>
<dbReference type="Gene3D" id="3.40.630.30">
    <property type="match status" value="1"/>
</dbReference>
<evidence type="ECO:0000313" key="2">
    <source>
        <dbReference type="EMBL" id="OGG11731.1"/>
    </source>
</evidence>
<evidence type="ECO:0000313" key="3">
    <source>
        <dbReference type="Proteomes" id="UP000177268"/>
    </source>
</evidence>
<dbReference type="CDD" id="cd04301">
    <property type="entry name" value="NAT_SF"/>
    <property type="match status" value="1"/>
</dbReference>